<evidence type="ECO:0000259" key="1">
    <source>
        <dbReference type="Pfam" id="PF00149"/>
    </source>
</evidence>
<dbReference type="InterPro" id="IPR006186">
    <property type="entry name" value="Ser/Thr-sp_prot-phosphatase"/>
</dbReference>
<reference evidence="2" key="1">
    <citation type="journal article" date="2014" name="Front. Microbiol.">
        <title>High frequency of phylogenetically diverse reductive dehalogenase-homologous genes in deep subseafloor sedimentary metagenomes.</title>
        <authorList>
            <person name="Kawai M."/>
            <person name="Futagami T."/>
            <person name="Toyoda A."/>
            <person name="Takaki Y."/>
            <person name="Nishi S."/>
            <person name="Hori S."/>
            <person name="Arai W."/>
            <person name="Tsubouchi T."/>
            <person name="Morono Y."/>
            <person name="Uchiyama I."/>
            <person name="Ito T."/>
            <person name="Fujiyama A."/>
            <person name="Inagaki F."/>
            <person name="Takami H."/>
        </authorList>
    </citation>
    <scope>NUCLEOTIDE SEQUENCE</scope>
    <source>
        <strain evidence="2">Expedition CK06-06</strain>
    </source>
</reference>
<dbReference type="AlphaFoldDB" id="X1SWA7"/>
<protein>
    <recommendedName>
        <fullName evidence="1">Calcineurin-like phosphoesterase domain-containing protein</fullName>
    </recommendedName>
</protein>
<dbReference type="Pfam" id="PF00149">
    <property type="entry name" value="Metallophos"/>
    <property type="match status" value="1"/>
</dbReference>
<dbReference type="Gene3D" id="3.60.21.10">
    <property type="match status" value="1"/>
</dbReference>
<dbReference type="InterPro" id="IPR004843">
    <property type="entry name" value="Calcineurin-like_PHP"/>
</dbReference>
<dbReference type="PANTHER" id="PTHR46546:SF4">
    <property type="entry name" value="SHEWANELLA-LIKE PROTEIN PHOSPHATASE 1"/>
    <property type="match status" value="1"/>
</dbReference>
<feature type="domain" description="Calcineurin-like phosphoesterase" evidence="1">
    <location>
        <begin position="16"/>
        <end position="235"/>
    </location>
</feature>
<feature type="non-terminal residue" evidence="2">
    <location>
        <position position="262"/>
    </location>
</feature>
<dbReference type="GO" id="GO:0016787">
    <property type="term" value="F:hydrolase activity"/>
    <property type="evidence" value="ECO:0007669"/>
    <property type="project" value="InterPro"/>
</dbReference>
<evidence type="ECO:0000313" key="2">
    <source>
        <dbReference type="EMBL" id="GAI97362.1"/>
    </source>
</evidence>
<gene>
    <name evidence="2" type="ORF">S12H4_40965</name>
</gene>
<dbReference type="PRINTS" id="PR00114">
    <property type="entry name" value="STPHPHTASE"/>
</dbReference>
<dbReference type="EMBL" id="BARW01024915">
    <property type="protein sequence ID" value="GAI97362.1"/>
    <property type="molecule type" value="Genomic_DNA"/>
</dbReference>
<dbReference type="SUPFAM" id="SSF56300">
    <property type="entry name" value="Metallo-dependent phosphatases"/>
    <property type="match status" value="1"/>
</dbReference>
<proteinExistence type="predicted"/>
<accession>X1SWA7</accession>
<comment type="caution">
    <text evidence="2">The sequence shown here is derived from an EMBL/GenBank/DDBJ whole genome shotgun (WGS) entry which is preliminary data.</text>
</comment>
<dbReference type="PANTHER" id="PTHR46546">
    <property type="entry name" value="SHEWANELLA-LIKE PROTEIN PHOSPHATASE 1"/>
    <property type="match status" value="1"/>
</dbReference>
<feature type="non-terminal residue" evidence="2">
    <location>
        <position position="1"/>
    </location>
</feature>
<organism evidence="2">
    <name type="scientific">marine sediment metagenome</name>
    <dbReference type="NCBI Taxonomy" id="412755"/>
    <lineage>
        <taxon>unclassified sequences</taxon>
        <taxon>metagenomes</taxon>
        <taxon>ecological metagenomes</taxon>
    </lineage>
</organism>
<name>X1SWA7_9ZZZZ</name>
<dbReference type="InterPro" id="IPR029052">
    <property type="entry name" value="Metallo-depent_PP-like"/>
</dbReference>
<sequence length="262" mass="30466">KEKPPSPFMFTNVEEIFAVGDIHGGYKTLVKLLQNQGIIDSHLNWSWGKGHLIFLGDVFDRGEKVTECLWLIYKLERQAHAYGGAVHFIIGNHELLIITNILDDVSSKYTYMTQYLEREYSSLYSEQTEFGRWLRTKNAVIKVDDKLFIHGGISPDLLAEGMSIYSMNKCLWNYFSGNIDSTNFERISLLLDPIKGIYWYRGYFFEMEGYPVITEEEVDQTLELYDVSKIIIGHTNVKEIKPLYNNKIYATDIPFYEDGYEL</sequence>